<gene>
    <name evidence="1" type="ORF">HPB49_004767</name>
</gene>
<sequence length="127" mass="14382">MTKVLSETCVVCSRHFDKRFVQRTFKHVINGQTVELDCERPTLTEDAISTIFPDAPSYFTKPLPKKRAERNLDNSDTPPAKCRAPNNNPVEVVETLACTVLYKSKEHGTKHTKRKAEALENEAIPLE</sequence>
<proteinExistence type="predicted"/>
<reference evidence="1" key="1">
    <citation type="submission" date="2020-05" db="EMBL/GenBank/DDBJ databases">
        <title>Large-scale comparative analyses of tick genomes elucidate their genetic diversity and vector capacities.</title>
        <authorList>
            <person name="Jia N."/>
            <person name="Wang J."/>
            <person name="Shi W."/>
            <person name="Du L."/>
            <person name="Sun Y."/>
            <person name="Zhan W."/>
            <person name="Jiang J."/>
            <person name="Wang Q."/>
            <person name="Zhang B."/>
            <person name="Ji P."/>
            <person name="Sakyi L.B."/>
            <person name="Cui X."/>
            <person name="Yuan T."/>
            <person name="Jiang B."/>
            <person name="Yang W."/>
            <person name="Lam T.T.-Y."/>
            <person name="Chang Q."/>
            <person name="Ding S."/>
            <person name="Wang X."/>
            <person name="Zhu J."/>
            <person name="Ruan X."/>
            <person name="Zhao L."/>
            <person name="Wei J."/>
            <person name="Que T."/>
            <person name="Du C."/>
            <person name="Cheng J."/>
            <person name="Dai P."/>
            <person name="Han X."/>
            <person name="Huang E."/>
            <person name="Gao Y."/>
            <person name="Liu J."/>
            <person name="Shao H."/>
            <person name="Ye R."/>
            <person name="Li L."/>
            <person name="Wei W."/>
            <person name="Wang X."/>
            <person name="Wang C."/>
            <person name="Yang T."/>
            <person name="Huo Q."/>
            <person name="Li W."/>
            <person name="Guo W."/>
            <person name="Chen H."/>
            <person name="Zhou L."/>
            <person name="Ni X."/>
            <person name="Tian J."/>
            <person name="Zhou Y."/>
            <person name="Sheng Y."/>
            <person name="Liu T."/>
            <person name="Pan Y."/>
            <person name="Xia L."/>
            <person name="Li J."/>
            <person name="Zhao F."/>
            <person name="Cao W."/>
        </authorList>
    </citation>
    <scope>NUCLEOTIDE SEQUENCE</scope>
    <source>
        <strain evidence="1">Dsil-2018</strain>
    </source>
</reference>
<accession>A0ACB8DAP8</accession>
<dbReference type="Proteomes" id="UP000821865">
    <property type="component" value="Chromosome 2"/>
</dbReference>
<protein>
    <submittedName>
        <fullName evidence="1">Uncharacterized protein</fullName>
    </submittedName>
</protein>
<name>A0ACB8DAP8_DERSI</name>
<evidence type="ECO:0000313" key="1">
    <source>
        <dbReference type="EMBL" id="KAH7965222.1"/>
    </source>
</evidence>
<organism evidence="1 2">
    <name type="scientific">Dermacentor silvarum</name>
    <name type="common">Tick</name>
    <dbReference type="NCBI Taxonomy" id="543639"/>
    <lineage>
        <taxon>Eukaryota</taxon>
        <taxon>Metazoa</taxon>
        <taxon>Ecdysozoa</taxon>
        <taxon>Arthropoda</taxon>
        <taxon>Chelicerata</taxon>
        <taxon>Arachnida</taxon>
        <taxon>Acari</taxon>
        <taxon>Parasitiformes</taxon>
        <taxon>Ixodida</taxon>
        <taxon>Ixodoidea</taxon>
        <taxon>Ixodidae</taxon>
        <taxon>Rhipicephalinae</taxon>
        <taxon>Dermacentor</taxon>
    </lineage>
</organism>
<comment type="caution">
    <text evidence="1">The sequence shown here is derived from an EMBL/GenBank/DDBJ whole genome shotgun (WGS) entry which is preliminary data.</text>
</comment>
<keyword evidence="2" id="KW-1185">Reference proteome</keyword>
<evidence type="ECO:0000313" key="2">
    <source>
        <dbReference type="Proteomes" id="UP000821865"/>
    </source>
</evidence>
<dbReference type="EMBL" id="CM023471">
    <property type="protein sequence ID" value="KAH7965222.1"/>
    <property type="molecule type" value="Genomic_DNA"/>
</dbReference>